<dbReference type="EMBL" id="JAYWIO010000008">
    <property type="protein sequence ID" value="KAK7243943.1"/>
    <property type="molecule type" value="Genomic_DNA"/>
</dbReference>
<sequence length="152" mass="16851">MVVLVALSMGLHALLVCALCVVSVLSCVCCVKVVVNGRYMNALLEQEYGLTASFWSAYNSKENRFECESRHLCVIYWFPSSICNPSSNSCLSGMTSELIIIALIPNPFDSTPTRSSECVAFARNLLSVNVKKVIALHRELGMKRESYDLNFV</sequence>
<proteinExistence type="predicted"/>
<gene>
    <name evidence="2" type="ORF">RIF29_38757</name>
</gene>
<keyword evidence="1" id="KW-0732">Signal</keyword>
<protein>
    <submittedName>
        <fullName evidence="2">Uncharacterized protein</fullName>
    </submittedName>
</protein>
<evidence type="ECO:0000313" key="3">
    <source>
        <dbReference type="Proteomes" id="UP001372338"/>
    </source>
</evidence>
<evidence type="ECO:0000256" key="1">
    <source>
        <dbReference type="SAM" id="SignalP"/>
    </source>
</evidence>
<organism evidence="2 3">
    <name type="scientific">Crotalaria pallida</name>
    <name type="common">Smooth rattlebox</name>
    <name type="synonym">Crotalaria striata</name>
    <dbReference type="NCBI Taxonomy" id="3830"/>
    <lineage>
        <taxon>Eukaryota</taxon>
        <taxon>Viridiplantae</taxon>
        <taxon>Streptophyta</taxon>
        <taxon>Embryophyta</taxon>
        <taxon>Tracheophyta</taxon>
        <taxon>Spermatophyta</taxon>
        <taxon>Magnoliopsida</taxon>
        <taxon>eudicotyledons</taxon>
        <taxon>Gunneridae</taxon>
        <taxon>Pentapetalae</taxon>
        <taxon>rosids</taxon>
        <taxon>fabids</taxon>
        <taxon>Fabales</taxon>
        <taxon>Fabaceae</taxon>
        <taxon>Papilionoideae</taxon>
        <taxon>50 kb inversion clade</taxon>
        <taxon>genistoids sensu lato</taxon>
        <taxon>core genistoids</taxon>
        <taxon>Crotalarieae</taxon>
        <taxon>Crotalaria</taxon>
    </lineage>
</organism>
<reference evidence="2 3" key="1">
    <citation type="submission" date="2024-01" db="EMBL/GenBank/DDBJ databases">
        <title>The genomes of 5 underutilized Papilionoideae crops provide insights into root nodulation and disease resistanc.</title>
        <authorList>
            <person name="Yuan L."/>
        </authorList>
    </citation>
    <scope>NUCLEOTIDE SEQUENCE [LARGE SCALE GENOMIC DNA]</scope>
    <source>
        <strain evidence="2">ZHUSHIDOU_FW_LH</strain>
        <tissue evidence="2">Leaf</tissue>
    </source>
</reference>
<feature type="chain" id="PRO_5042888764" evidence="1">
    <location>
        <begin position="27"/>
        <end position="152"/>
    </location>
</feature>
<feature type="signal peptide" evidence="1">
    <location>
        <begin position="1"/>
        <end position="26"/>
    </location>
</feature>
<evidence type="ECO:0000313" key="2">
    <source>
        <dbReference type="EMBL" id="KAK7243943.1"/>
    </source>
</evidence>
<dbReference type="AlphaFoldDB" id="A0AAN9DZZ4"/>
<name>A0AAN9DZZ4_CROPI</name>
<dbReference type="Proteomes" id="UP001372338">
    <property type="component" value="Unassembled WGS sequence"/>
</dbReference>
<accession>A0AAN9DZZ4</accession>
<comment type="caution">
    <text evidence="2">The sequence shown here is derived from an EMBL/GenBank/DDBJ whole genome shotgun (WGS) entry which is preliminary data.</text>
</comment>
<keyword evidence="3" id="KW-1185">Reference proteome</keyword>